<organism evidence="2">
    <name type="scientific">Peptoniphilus harei</name>
    <dbReference type="NCBI Taxonomy" id="54005"/>
    <lineage>
        <taxon>Bacteria</taxon>
        <taxon>Bacillati</taxon>
        <taxon>Bacillota</taxon>
        <taxon>Tissierellia</taxon>
        <taxon>Tissierellales</taxon>
        <taxon>Peptoniphilaceae</taxon>
        <taxon>Peptoniphilus</taxon>
    </lineage>
</organism>
<dbReference type="Pfam" id="PF04296">
    <property type="entry name" value="YlxR"/>
    <property type="match status" value="1"/>
</dbReference>
<comment type="caution">
    <text evidence="2">The sequence shown here is derived from an EMBL/GenBank/DDBJ whole genome shotgun (WGS) entry which is preliminary data.</text>
</comment>
<dbReference type="InterPro" id="IPR035931">
    <property type="entry name" value="YlxR-like_sf"/>
</dbReference>
<accession>A0A133PLW3</accession>
<dbReference type="InterPro" id="IPR037465">
    <property type="entry name" value="YlxR"/>
</dbReference>
<reference evidence="2 3" key="1">
    <citation type="submission" date="2016-01" db="EMBL/GenBank/DDBJ databases">
        <authorList>
            <person name="Oliw E.H."/>
        </authorList>
    </citation>
    <scope>NUCLEOTIDE SEQUENCE [LARGE SCALE GENOMIC DNA]</scope>
    <source>
        <strain evidence="2 3">CMW7756A</strain>
    </source>
</reference>
<evidence type="ECO:0000313" key="2">
    <source>
        <dbReference type="EMBL" id="KXA29522.1"/>
    </source>
</evidence>
<dbReference type="RefSeq" id="WP_005956576.1">
    <property type="nucleotide sequence ID" value="NZ_JASOTK010000002.1"/>
</dbReference>
<evidence type="ECO:0000259" key="1">
    <source>
        <dbReference type="Pfam" id="PF04296"/>
    </source>
</evidence>
<sequence length="87" mass="9926">MTKIRKIPMRTCIGCREQKAKKDLIRVVKNKDDEIFIDKTGKANGRGAYLCNDKSCLEKAIKSKALNRAFTTEISEEVYEKLIDSVD</sequence>
<proteinExistence type="predicted"/>
<protein>
    <recommendedName>
        <fullName evidence="1">YlxR domain-containing protein</fullName>
    </recommendedName>
</protein>
<dbReference type="SUPFAM" id="SSF64376">
    <property type="entry name" value="YlxR-like"/>
    <property type="match status" value="1"/>
</dbReference>
<dbReference type="AlphaFoldDB" id="A0A133PLW3"/>
<dbReference type="InterPro" id="IPR007393">
    <property type="entry name" value="YlxR_dom"/>
</dbReference>
<name>A0A133PLW3_9FIRM</name>
<dbReference type="PATRIC" id="fig|54005.3.peg.1129"/>
<dbReference type="CDD" id="cd00279">
    <property type="entry name" value="YlxR"/>
    <property type="match status" value="1"/>
</dbReference>
<feature type="domain" description="YlxR" evidence="1">
    <location>
        <begin position="10"/>
        <end position="83"/>
    </location>
</feature>
<dbReference type="PANTHER" id="PTHR34215:SF1">
    <property type="entry name" value="YLXR DOMAIN-CONTAINING PROTEIN"/>
    <property type="match status" value="1"/>
</dbReference>
<evidence type="ECO:0000313" key="3">
    <source>
        <dbReference type="Proteomes" id="UP000070174"/>
    </source>
</evidence>
<dbReference type="PANTHER" id="PTHR34215">
    <property type="entry name" value="BLL0784 PROTEIN"/>
    <property type="match status" value="1"/>
</dbReference>
<gene>
    <name evidence="2" type="ORF">HMPREF3229_01146</name>
</gene>
<dbReference type="NCBIfam" id="NF047356">
    <property type="entry name" value="RNA_bind_RnpM"/>
    <property type="match status" value="1"/>
</dbReference>
<dbReference type="Gene3D" id="3.30.1230.10">
    <property type="entry name" value="YlxR-like"/>
    <property type="match status" value="1"/>
</dbReference>
<dbReference type="EMBL" id="LRQE01000034">
    <property type="protein sequence ID" value="KXA29522.1"/>
    <property type="molecule type" value="Genomic_DNA"/>
</dbReference>
<dbReference type="Proteomes" id="UP000070174">
    <property type="component" value="Unassembled WGS sequence"/>
</dbReference>